<evidence type="ECO:0000256" key="2">
    <source>
        <dbReference type="ARBA" id="ARBA00006464"/>
    </source>
</evidence>
<evidence type="ECO:0000256" key="1">
    <source>
        <dbReference type="ARBA" id="ARBA00004141"/>
    </source>
</evidence>
<dbReference type="RefSeq" id="WP_091120200.1">
    <property type="nucleotide sequence ID" value="NZ_FOLB01000002.1"/>
</dbReference>
<keyword evidence="5 7" id="KW-1133">Transmembrane helix</keyword>
<comment type="subcellular location">
    <subcellularLocation>
        <location evidence="1">Membrane</location>
        <topology evidence="1">Multi-pass membrane protein</topology>
    </subcellularLocation>
</comment>
<dbReference type="EMBL" id="FOLB01000002">
    <property type="protein sequence ID" value="SFB87005.1"/>
    <property type="molecule type" value="Genomic_DNA"/>
</dbReference>
<feature type="transmembrane region" description="Helical" evidence="7">
    <location>
        <begin position="297"/>
        <end position="316"/>
    </location>
</feature>
<evidence type="ECO:0000256" key="4">
    <source>
        <dbReference type="ARBA" id="ARBA00022692"/>
    </source>
</evidence>
<dbReference type="Pfam" id="PF13727">
    <property type="entry name" value="CoA_binding_3"/>
    <property type="match status" value="1"/>
</dbReference>
<protein>
    <submittedName>
        <fullName evidence="9">Undecaprenyl-phosphate galactose phosphotransferase, WbaP/exopolysaccharide biosynthesis polyprenyl glycosylphosphotransferase</fullName>
    </submittedName>
</protein>
<dbReference type="STRING" id="574651.SAMN04487968_10296"/>
<evidence type="ECO:0000256" key="7">
    <source>
        <dbReference type="SAM" id="Phobius"/>
    </source>
</evidence>
<dbReference type="InterPro" id="IPR017475">
    <property type="entry name" value="EPS_sugar_tfrase"/>
</dbReference>
<proteinExistence type="inferred from homology"/>
<evidence type="ECO:0000259" key="8">
    <source>
        <dbReference type="Pfam" id="PF02397"/>
    </source>
</evidence>
<feature type="transmembrane region" description="Helical" evidence="7">
    <location>
        <begin position="97"/>
        <end position="117"/>
    </location>
</feature>
<keyword evidence="10" id="KW-1185">Reference proteome</keyword>
<gene>
    <name evidence="9" type="ORF">SAMN04487968_10296</name>
</gene>
<dbReference type="AlphaFoldDB" id="A0A1I1EIQ3"/>
<dbReference type="PANTHER" id="PTHR30576:SF10">
    <property type="entry name" value="SLL5057 PROTEIN"/>
    <property type="match status" value="1"/>
</dbReference>
<feature type="domain" description="Bacterial sugar transferase" evidence="8">
    <location>
        <begin position="292"/>
        <end position="479"/>
    </location>
</feature>
<organism evidence="9 10">
    <name type="scientific">Nocardioides terrae</name>
    <dbReference type="NCBI Taxonomy" id="574651"/>
    <lineage>
        <taxon>Bacteria</taxon>
        <taxon>Bacillati</taxon>
        <taxon>Actinomycetota</taxon>
        <taxon>Actinomycetes</taxon>
        <taxon>Propionibacteriales</taxon>
        <taxon>Nocardioidaceae</taxon>
        <taxon>Nocardioides</taxon>
    </lineage>
</organism>
<evidence type="ECO:0000313" key="10">
    <source>
        <dbReference type="Proteomes" id="UP000198832"/>
    </source>
</evidence>
<keyword evidence="3 9" id="KW-0808">Transferase</keyword>
<dbReference type="InterPro" id="IPR003362">
    <property type="entry name" value="Bact_transf"/>
</dbReference>
<sequence length="485" mass="52568">MTILTDRGTRPAVAKPSRALQYLPVTAFLIDLSAILIACIAAVLGRGHLGFFDEPAHLAATAGDLAPLLAAGWLGMIAALGGYRADVFGAGVDELKRVFTASTTTGALVGVGCYLLKYSLSRGFFVLVLVIGLALLLVGRLVLRRALHSARLRGSLLQRVVLSGGAAQIDDVAAVLRREKWLGYQLVGALVPDGVPGTETSSGIPVLGNADDLDDVTRLEGIDAIFFTGGSSRSAADLRRVVWQLEEKSIQLVMAPAMTDFSAERVRTRPVGGLPLIHLEPPRWAFASRWAKRSFDVAVTSLLIAACAPLIAYAALCIKLHDGGPIFFRQTRVGRHGEEFGCFKFRTMVVDAESMVAQLQAELGVDALLFKMKDDPRITKPGRWLRRFSVDELPQLFNVVLGDMSLVGPRPQVPREVALYDDALRRRLNVRPGMTGLWQVSGRNDLSVEDSARLDLYYVDNWSMMQDLSILAKTAGAVLSSRGAY</sequence>
<feature type="transmembrane region" description="Helical" evidence="7">
    <location>
        <begin position="65"/>
        <end position="85"/>
    </location>
</feature>
<dbReference type="NCBIfam" id="TIGR03025">
    <property type="entry name" value="EPS_sugtrans"/>
    <property type="match status" value="1"/>
</dbReference>
<evidence type="ECO:0000256" key="6">
    <source>
        <dbReference type="ARBA" id="ARBA00023136"/>
    </source>
</evidence>
<dbReference type="GO" id="GO:0016020">
    <property type="term" value="C:membrane"/>
    <property type="evidence" value="ECO:0007669"/>
    <property type="project" value="UniProtKB-SubCell"/>
</dbReference>
<name>A0A1I1EIQ3_9ACTN</name>
<keyword evidence="6 7" id="KW-0472">Membrane</keyword>
<dbReference type="Pfam" id="PF02397">
    <property type="entry name" value="Bac_transf"/>
    <property type="match status" value="1"/>
</dbReference>
<accession>A0A1I1EIQ3</accession>
<keyword evidence="4 7" id="KW-0812">Transmembrane</keyword>
<reference evidence="9 10" key="1">
    <citation type="submission" date="2016-10" db="EMBL/GenBank/DDBJ databases">
        <authorList>
            <person name="de Groot N.N."/>
        </authorList>
    </citation>
    <scope>NUCLEOTIDE SEQUENCE [LARGE SCALE GENOMIC DNA]</scope>
    <source>
        <strain evidence="9 10">CGMCC 1.7056</strain>
    </source>
</reference>
<dbReference type="PANTHER" id="PTHR30576">
    <property type="entry name" value="COLANIC BIOSYNTHESIS UDP-GLUCOSE LIPID CARRIER TRANSFERASE"/>
    <property type="match status" value="1"/>
</dbReference>
<feature type="transmembrane region" description="Helical" evidence="7">
    <location>
        <begin position="20"/>
        <end position="45"/>
    </location>
</feature>
<comment type="similarity">
    <text evidence="2">Belongs to the bacterial sugar transferase family.</text>
</comment>
<dbReference type="OrthoDB" id="9808602at2"/>
<evidence type="ECO:0000256" key="3">
    <source>
        <dbReference type="ARBA" id="ARBA00022679"/>
    </source>
</evidence>
<dbReference type="Gene3D" id="3.40.50.720">
    <property type="entry name" value="NAD(P)-binding Rossmann-like Domain"/>
    <property type="match status" value="1"/>
</dbReference>
<evidence type="ECO:0000256" key="5">
    <source>
        <dbReference type="ARBA" id="ARBA00022989"/>
    </source>
</evidence>
<dbReference type="Proteomes" id="UP000198832">
    <property type="component" value="Unassembled WGS sequence"/>
</dbReference>
<feature type="transmembrane region" description="Helical" evidence="7">
    <location>
        <begin position="123"/>
        <end position="143"/>
    </location>
</feature>
<evidence type="ECO:0000313" key="9">
    <source>
        <dbReference type="EMBL" id="SFB87005.1"/>
    </source>
</evidence>
<dbReference type="GO" id="GO:0016780">
    <property type="term" value="F:phosphotransferase activity, for other substituted phosphate groups"/>
    <property type="evidence" value="ECO:0007669"/>
    <property type="project" value="TreeGrafter"/>
</dbReference>